<evidence type="ECO:0000313" key="3">
    <source>
        <dbReference type="WBParaSite" id="SCUD_0000576501-mRNA-1"/>
    </source>
</evidence>
<gene>
    <name evidence="1" type="ORF">SCUD_LOCUS5766</name>
</gene>
<dbReference type="Proteomes" id="UP000279833">
    <property type="component" value="Unassembled WGS sequence"/>
</dbReference>
<protein>
    <submittedName>
        <fullName evidence="3">Transposase</fullName>
    </submittedName>
</protein>
<accession>A0A183JSS5</accession>
<organism evidence="3">
    <name type="scientific">Schistosoma curassoni</name>
    <dbReference type="NCBI Taxonomy" id="6186"/>
    <lineage>
        <taxon>Eukaryota</taxon>
        <taxon>Metazoa</taxon>
        <taxon>Spiralia</taxon>
        <taxon>Lophotrochozoa</taxon>
        <taxon>Platyhelminthes</taxon>
        <taxon>Trematoda</taxon>
        <taxon>Digenea</taxon>
        <taxon>Strigeidida</taxon>
        <taxon>Schistosomatoidea</taxon>
        <taxon>Schistosomatidae</taxon>
        <taxon>Schistosoma</taxon>
    </lineage>
</organism>
<sequence length="37" mass="4314">MRNESILVEQIDELINEFELNLNDMISTFIEAIEVST</sequence>
<dbReference type="STRING" id="6186.A0A183JSS5"/>
<dbReference type="EMBL" id="UZAK01010284">
    <property type="protein sequence ID" value="VDO98212.1"/>
    <property type="molecule type" value="Genomic_DNA"/>
</dbReference>
<name>A0A183JSS5_9TREM</name>
<keyword evidence="2" id="KW-1185">Reference proteome</keyword>
<reference evidence="3" key="1">
    <citation type="submission" date="2016-06" db="UniProtKB">
        <authorList>
            <consortium name="WormBaseParasite"/>
        </authorList>
    </citation>
    <scope>IDENTIFICATION</scope>
</reference>
<evidence type="ECO:0000313" key="1">
    <source>
        <dbReference type="EMBL" id="VDO98212.1"/>
    </source>
</evidence>
<dbReference type="WBParaSite" id="SCUD_0000576501-mRNA-1">
    <property type="protein sequence ID" value="SCUD_0000576501-mRNA-1"/>
    <property type="gene ID" value="SCUD_0000576501"/>
</dbReference>
<dbReference type="AlphaFoldDB" id="A0A183JSS5"/>
<proteinExistence type="predicted"/>
<evidence type="ECO:0000313" key="2">
    <source>
        <dbReference type="Proteomes" id="UP000279833"/>
    </source>
</evidence>
<reference evidence="1 2" key="2">
    <citation type="submission" date="2018-11" db="EMBL/GenBank/DDBJ databases">
        <authorList>
            <consortium name="Pathogen Informatics"/>
        </authorList>
    </citation>
    <scope>NUCLEOTIDE SEQUENCE [LARGE SCALE GENOMIC DNA]</scope>
    <source>
        <strain evidence="1">Dakar</strain>
        <strain evidence="2">Dakar, Senegal</strain>
    </source>
</reference>